<reference evidence="3" key="1">
    <citation type="journal article" date="2020" name="J Insects Food Feed">
        <title>The yellow mealworm (Tenebrio molitor) genome: a resource for the emerging insects as food and feed industry.</title>
        <authorList>
            <person name="Eriksson T."/>
            <person name="Andere A."/>
            <person name="Kelstrup H."/>
            <person name="Emery V."/>
            <person name="Picard C."/>
        </authorList>
    </citation>
    <scope>NUCLEOTIDE SEQUENCE</scope>
    <source>
        <strain evidence="3">Stoneville</strain>
        <tissue evidence="3">Whole head</tissue>
    </source>
</reference>
<dbReference type="InterPro" id="IPR039136">
    <property type="entry name" value="NUFIP1-like"/>
</dbReference>
<comment type="caution">
    <text evidence="3">The sequence shown here is derived from an EMBL/GenBank/DDBJ whole genome shotgun (WGS) entry which is preliminary data.</text>
</comment>
<proteinExistence type="predicted"/>
<accession>A0A8J6LDW8</accession>
<organism evidence="3 4">
    <name type="scientific">Tenebrio molitor</name>
    <name type="common">Yellow mealworm beetle</name>
    <dbReference type="NCBI Taxonomy" id="7067"/>
    <lineage>
        <taxon>Eukaryota</taxon>
        <taxon>Metazoa</taxon>
        <taxon>Ecdysozoa</taxon>
        <taxon>Arthropoda</taxon>
        <taxon>Hexapoda</taxon>
        <taxon>Insecta</taxon>
        <taxon>Pterygota</taxon>
        <taxon>Neoptera</taxon>
        <taxon>Endopterygota</taxon>
        <taxon>Coleoptera</taxon>
        <taxon>Polyphaga</taxon>
        <taxon>Cucujiformia</taxon>
        <taxon>Tenebrionidae</taxon>
        <taxon>Tenebrio</taxon>
    </lineage>
</organism>
<dbReference type="Pfam" id="PF10453">
    <property type="entry name" value="NUFIP1"/>
    <property type="match status" value="1"/>
</dbReference>
<evidence type="ECO:0000313" key="4">
    <source>
        <dbReference type="Proteomes" id="UP000719412"/>
    </source>
</evidence>
<dbReference type="GO" id="GO:0003723">
    <property type="term" value="F:RNA binding"/>
    <property type="evidence" value="ECO:0007669"/>
    <property type="project" value="InterPro"/>
</dbReference>
<feature type="compositionally biased region" description="Basic and acidic residues" evidence="1">
    <location>
        <begin position="240"/>
        <end position="254"/>
    </location>
</feature>
<keyword evidence="4" id="KW-1185">Reference proteome</keyword>
<feature type="region of interest" description="Disordered" evidence="1">
    <location>
        <begin position="224"/>
        <end position="254"/>
    </location>
</feature>
<dbReference type="PROSITE" id="PS00028">
    <property type="entry name" value="ZINC_FINGER_C2H2_1"/>
    <property type="match status" value="1"/>
</dbReference>
<dbReference type="Proteomes" id="UP000719412">
    <property type="component" value="Unassembled WGS sequence"/>
</dbReference>
<gene>
    <name evidence="3" type="ORF">GEV33_005377</name>
</gene>
<protein>
    <recommendedName>
        <fullName evidence="2">C2H2-type domain-containing protein</fullName>
    </recommendedName>
</protein>
<dbReference type="PANTHER" id="PTHR13309:SF0">
    <property type="entry name" value="FMR1-INTERACTING PROTEIN NUFIP1"/>
    <property type="match status" value="1"/>
</dbReference>
<dbReference type="InterPro" id="IPR013087">
    <property type="entry name" value="Znf_C2H2_type"/>
</dbReference>
<dbReference type="Pfam" id="PF12874">
    <property type="entry name" value="zf-met"/>
    <property type="match status" value="1"/>
</dbReference>
<sequence length="362" mass="42163">MPQNDETEWNEEDEATSEEIFFCDVCEQDFYSQHTYDSHVSGHRVCGVDGCQYTAHENLIENHIQMQHLTGLYEKIRNVNTPEDIAKWIEERKVKYPTKENVQRRYERQEEMLKRGEKIGERKNRFGKDRTRLSRVKQKRFVKKKVQKVPKVQEKPKESLIDEKCDWNGTMYPFKGTKELYNEETEKEVSDYDDEEWNMEPSSNKVTVKLNNALGALMGAYMSDDEQDDEAAPQDEEAPAEEKIQREQIEYPSEKSDKINVVRQSKRRKTFSGKKQNKIPKLEPQALENAFSRMNFREHAGVQHPQRYQKSDEDQVGGQEVSGFVCGWHFTEKTFIVRSSIPTASKESGGSAREAVAAITID</sequence>
<evidence type="ECO:0000313" key="3">
    <source>
        <dbReference type="EMBL" id="KAH0817415.1"/>
    </source>
</evidence>
<dbReference type="PANTHER" id="PTHR13309">
    <property type="entry name" value="NUCLEAR FRAGILE X MENTAL RETARDATION PROTEIN INTERACTING PROTEIN 1"/>
    <property type="match status" value="1"/>
</dbReference>
<dbReference type="GO" id="GO:0000492">
    <property type="term" value="P:box C/D snoRNP assembly"/>
    <property type="evidence" value="ECO:0007669"/>
    <property type="project" value="TreeGrafter"/>
</dbReference>
<dbReference type="GO" id="GO:0005634">
    <property type="term" value="C:nucleus"/>
    <property type="evidence" value="ECO:0007669"/>
    <property type="project" value="TreeGrafter"/>
</dbReference>
<reference evidence="3" key="2">
    <citation type="submission" date="2021-08" db="EMBL/GenBank/DDBJ databases">
        <authorList>
            <person name="Eriksson T."/>
        </authorList>
    </citation>
    <scope>NUCLEOTIDE SEQUENCE</scope>
    <source>
        <strain evidence="3">Stoneville</strain>
        <tissue evidence="3">Whole head</tissue>
    </source>
</reference>
<feature type="compositionally biased region" description="Acidic residues" evidence="1">
    <location>
        <begin position="224"/>
        <end position="239"/>
    </location>
</feature>
<name>A0A8J6LDW8_TENMO</name>
<dbReference type="EMBL" id="JABDTM020019549">
    <property type="protein sequence ID" value="KAH0817415.1"/>
    <property type="molecule type" value="Genomic_DNA"/>
</dbReference>
<evidence type="ECO:0000256" key="1">
    <source>
        <dbReference type="SAM" id="MobiDB-lite"/>
    </source>
</evidence>
<dbReference type="AlphaFoldDB" id="A0A8J6LDW8"/>
<dbReference type="InterPro" id="IPR019496">
    <property type="entry name" value="NUFIP1_cons_dom"/>
</dbReference>
<evidence type="ECO:0000259" key="2">
    <source>
        <dbReference type="PROSITE" id="PS00028"/>
    </source>
</evidence>
<feature type="domain" description="C2H2-type" evidence="2">
    <location>
        <begin position="23"/>
        <end position="43"/>
    </location>
</feature>